<feature type="transmembrane region" description="Helical" evidence="10">
    <location>
        <begin position="186"/>
        <end position="206"/>
    </location>
</feature>
<comment type="subcellular location">
    <subcellularLocation>
        <location evidence="1">Cell junction</location>
        <location evidence="1">Tight junction</location>
    </subcellularLocation>
    <subcellularLocation>
        <location evidence="2">Cell membrane</location>
        <topology evidence="2">Multi-pass membrane protein</topology>
    </subcellularLocation>
</comment>
<keyword evidence="12" id="KW-1185">Reference proteome</keyword>
<gene>
    <name evidence="11" type="primary">LOC115617521</name>
</gene>
<evidence type="ECO:0000313" key="11">
    <source>
        <dbReference type="Ensembl" id="ENSSHBP00005001023.1"/>
    </source>
</evidence>
<organism evidence="11 12">
    <name type="scientific">Strigops habroptila</name>
    <name type="common">Kakapo</name>
    <dbReference type="NCBI Taxonomy" id="2489341"/>
    <lineage>
        <taxon>Eukaryota</taxon>
        <taxon>Metazoa</taxon>
        <taxon>Chordata</taxon>
        <taxon>Craniata</taxon>
        <taxon>Vertebrata</taxon>
        <taxon>Euteleostomi</taxon>
        <taxon>Archelosauria</taxon>
        <taxon>Archosauria</taxon>
        <taxon>Dinosauria</taxon>
        <taxon>Saurischia</taxon>
        <taxon>Theropoda</taxon>
        <taxon>Coelurosauria</taxon>
        <taxon>Aves</taxon>
        <taxon>Neognathae</taxon>
        <taxon>Neoaves</taxon>
        <taxon>Telluraves</taxon>
        <taxon>Australaves</taxon>
        <taxon>Psittaciformes</taxon>
        <taxon>Psittacidae</taxon>
        <taxon>Strigops</taxon>
    </lineage>
</organism>
<keyword evidence="6 10" id="KW-0812">Transmembrane</keyword>
<dbReference type="InterPro" id="IPR003927">
    <property type="entry name" value="Claudin16"/>
</dbReference>
<evidence type="ECO:0000256" key="3">
    <source>
        <dbReference type="ARBA" id="ARBA00008295"/>
    </source>
</evidence>
<keyword evidence="5" id="KW-1003">Cell membrane</keyword>
<accession>A0A672TIQ7</accession>
<evidence type="ECO:0000256" key="2">
    <source>
        <dbReference type="ARBA" id="ARBA00004651"/>
    </source>
</evidence>
<evidence type="ECO:0000256" key="6">
    <source>
        <dbReference type="ARBA" id="ARBA00022692"/>
    </source>
</evidence>
<dbReference type="Gene3D" id="1.20.140.150">
    <property type="match status" value="1"/>
</dbReference>
<evidence type="ECO:0000256" key="1">
    <source>
        <dbReference type="ARBA" id="ARBA00004435"/>
    </source>
</evidence>
<proteinExistence type="inferred from homology"/>
<feature type="transmembrane region" description="Helical" evidence="10">
    <location>
        <begin position="77"/>
        <end position="100"/>
    </location>
</feature>
<dbReference type="Pfam" id="PF00822">
    <property type="entry name" value="PMP22_Claudin"/>
    <property type="match status" value="1"/>
</dbReference>
<sequence length="286" mass="31164">METRCPLLHTLGIAPLSAKSLHLWRGWKTDSPIPSGLWEVALCSCWTRYLEGGQSSSGGCPCALAGNPMSAALQMMAFGLALLSTLFLLLATCTDCWMVNADDSLEVSHKCRGLWRECVTNMQDGVRTCDQYDSILADHPVKIVVTRTLLITADLLAGLALAMLLLGLDCIKFLKEDPRVKLKMCYGAAPFLLGILGLVGSVWYAVDVYVERAMLVSYNIFLGVHYDFGWSCWLGMAGSTGCLVASVLLTCCLRAYTGQSAPSHLQPPQPRVRTATSKMYAMDSHV</sequence>
<keyword evidence="9 10" id="KW-0472">Membrane</keyword>
<dbReference type="PRINTS" id="PR01447">
    <property type="entry name" value="CLAUDIN16"/>
</dbReference>
<dbReference type="PROSITE" id="PS01346">
    <property type="entry name" value="CLAUDIN"/>
    <property type="match status" value="1"/>
</dbReference>
<dbReference type="InParanoid" id="A0A672TIQ7"/>
<evidence type="ECO:0000256" key="8">
    <source>
        <dbReference type="ARBA" id="ARBA00022989"/>
    </source>
</evidence>
<feature type="transmembrane region" description="Helical" evidence="10">
    <location>
        <begin position="155"/>
        <end position="174"/>
    </location>
</feature>
<protein>
    <recommendedName>
        <fullName evidence="13">Claudin</fullName>
    </recommendedName>
</protein>
<dbReference type="InterPro" id="IPR017974">
    <property type="entry name" value="Claudin_CS"/>
</dbReference>
<name>A0A672TIQ7_STRHB</name>
<dbReference type="PANTHER" id="PTHR12002">
    <property type="entry name" value="CLAUDIN"/>
    <property type="match status" value="1"/>
</dbReference>
<reference evidence="11 12" key="1">
    <citation type="submission" date="2019-11" db="EMBL/GenBank/DDBJ databases">
        <title>Strigops habroptila (kakapo) genome, bStrHab1, primary haplotype, v2.</title>
        <authorList>
            <person name="Jarvis E.D."/>
            <person name="Howard J."/>
            <person name="Rhie A."/>
            <person name="Phillippy A."/>
            <person name="Korlach J."/>
            <person name="Digby A."/>
            <person name="Iorns D."/>
            <person name="Eason D."/>
            <person name="Robertson B."/>
            <person name="Raemaekers T."/>
            <person name="Howe K."/>
            <person name="Lewin H."/>
            <person name="Damas J."/>
            <person name="Hastie A."/>
            <person name="Tracey A."/>
            <person name="Chow W."/>
            <person name="Fedrigo O."/>
        </authorList>
    </citation>
    <scope>NUCLEOTIDE SEQUENCE [LARGE SCALE GENOMIC DNA]</scope>
</reference>
<dbReference type="GO" id="GO:0005198">
    <property type="term" value="F:structural molecule activity"/>
    <property type="evidence" value="ECO:0007669"/>
    <property type="project" value="InterPro"/>
</dbReference>
<evidence type="ECO:0000256" key="9">
    <source>
        <dbReference type="ARBA" id="ARBA00023136"/>
    </source>
</evidence>
<dbReference type="Proteomes" id="UP000472266">
    <property type="component" value="Chromosome 19"/>
</dbReference>
<dbReference type="Ensembl" id="ENSSHBT00005001253.1">
    <property type="protein sequence ID" value="ENSSHBP00005001023.1"/>
    <property type="gene ID" value="ENSSHBG00005000944.1"/>
</dbReference>
<evidence type="ECO:0008006" key="13">
    <source>
        <dbReference type="Google" id="ProtNLM"/>
    </source>
</evidence>
<keyword evidence="4" id="KW-0796">Tight junction</keyword>
<dbReference type="InterPro" id="IPR006187">
    <property type="entry name" value="Claudin"/>
</dbReference>
<dbReference type="GO" id="GO:0005886">
    <property type="term" value="C:plasma membrane"/>
    <property type="evidence" value="ECO:0007669"/>
    <property type="project" value="UniProtKB-SubCell"/>
</dbReference>
<evidence type="ECO:0000256" key="4">
    <source>
        <dbReference type="ARBA" id="ARBA00022427"/>
    </source>
</evidence>
<evidence type="ECO:0000256" key="5">
    <source>
        <dbReference type="ARBA" id="ARBA00022475"/>
    </source>
</evidence>
<dbReference type="PRINTS" id="PR01077">
    <property type="entry name" value="CLAUDIN"/>
</dbReference>
<dbReference type="InterPro" id="IPR004031">
    <property type="entry name" value="PMP22/EMP/MP20/Claudin"/>
</dbReference>
<evidence type="ECO:0000256" key="10">
    <source>
        <dbReference type="SAM" id="Phobius"/>
    </source>
</evidence>
<dbReference type="GeneTree" id="ENSGT00940000165186"/>
<keyword evidence="7" id="KW-0965">Cell junction</keyword>
<evidence type="ECO:0000256" key="7">
    <source>
        <dbReference type="ARBA" id="ARBA00022949"/>
    </source>
</evidence>
<reference evidence="11" key="3">
    <citation type="submission" date="2025-09" db="UniProtKB">
        <authorList>
            <consortium name="Ensembl"/>
        </authorList>
    </citation>
    <scope>IDENTIFICATION</scope>
</reference>
<feature type="transmembrane region" description="Helical" evidence="10">
    <location>
        <begin position="233"/>
        <end position="256"/>
    </location>
</feature>
<dbReference type="GO" id="GO:0005923">
    <property type="term" value="C:bicellular tight junction"/>
    <property type="evidence" value="ECO:0007669"/>
    <property type="project" value="UniProtKB-SubCell"/>
</dbReference>
<comment type="similarity">
    <text evidence="3">Belongs to the claudin family.</text>
</comment>
<dbReference type="AlphaFoldDB" id="A0A672TIQ7"/>
<dbReference type="OMA" id="VTSKMYT"/>
<keyword evidence="8 10" id="KW-1133">Transmembrane helix</keyword>
<evidence type="ECO:0000313" key="12">
    <source>
        <dbReference type="Proteomes" id="UP000472266"/>
    </source>
</evidence>
<reference evidence="11" key="2">
    <citation type="submission" date="2025-08" db="UniProtKB">
        <authorList>
            <consortium name="Ensembl"/>
        </authorList>
    </citation>
    <scope>IDENTIFICATION</scope>
</reference>